<feature type="non-terminal residue" evidence="1">
    <location>
        <position position="1"/>
    </location>
</feature>
<dbReference type="Proteomes" id="UP000886998">
    <property type="component" value="Unassembled WGS sequence"/>
</dbReference>
<comment type="caution">
    <text evidence="1">The sequence shown here is derived from an EMBL/GenBank/DDBJ whole genome shotgun (WGS) entry which is preliminary data.</text>
</comment>
<evidence type="ECO:0000313" key="2">
    <source>
        <dbReference type="Proteomes" id="UP000886998"/>
    </source>
</evidence>
<dbReference type="OrthoDB" id="8040188at2759"/>
<proteinExistence type="predicted"/>
<name>A0A8X6Y5X0_9ARAC</name>
<keyword evidence="2" id="KW-1185">Reference proteome</keyword>
<dbReference type="EMBL" id="BMAV01016170">
    <property type="protein sequence ID" value="GFY66655.1"/>
    <property type="molecule type" value="Genomic_DNA"/>
</dbReference>
<protein>
    <submittedName>
        <fullName evidence="1">Uncharacterized protein</fullName>
    </submittedName>
</protein>
<accession>A0A8X6Y5X0</accession>
<organism evidence="1 2">
    <name type="scientific">Trichonephila inaurata madagascariensis</name>
    <dbReference type="NCBI Taxonomy" id="2747483"/>
    <lineage>
        <taxon>Eukaryota</taxon>
        <taxon>Metazoa</taxon>
        <taxon>Ecdysozoa</taxon>
        <taxon>Arthropoda</taxon>
        <taxon>Chelicerata</taxon>
        <taxon>Arachnida</taxon>
        <taxon>Araneae</taxon>
        <taxon>Araneomorphae</taxon>
        <taxon>Entelegynae</taxon>
        <taxon>Araneoidea</taxon>
        <taxon>Nephilidae</taxon>
        <taxon>Trichonephila</taxon>
        <taxon>Trichonephila inaurata</taxon>
    </lineage>
</organism>
<reference evidence="1" key="1">
    <citation type="submission" date="2020-08" db="EMBL/GenBank/DDBJ databases">
        <title>Multicomponent nature underlies the extraordinary mechanical properties of spider dragline silk.</title>
        <authorList>
            <person name="Kono N."/>
            <person name="Nakamura H."/>
            <person name="Mori M."/>
            <person name="Yoshida Y."/>
            <person name="Ohtoshi R."/>
            <person name="Malay A.D."/>
            <person name="Moran D.A.P."/>
            <person name="Tomita M."/>
            <person name="Numata K."/>
            <person name="Arakawa K."/>
        </authorList>
    </citation>
    <scope>NUCLEOTIDE SEQUENCE</scope>
</reference>
<evidence type="ECO:0000313" key="1">
    <source>
        <dbReference type="EMBL" id="GFY66655.1"/>
    </source>
</evidence>
<gene>
    <name evidence="1" type="ORF">TNIN_394361</name>
</gene>
<sequence>NTYSACGTSSWLKKTEKCCHHFEMESPNA</sequence>
<dbReference type="AlphaFoldDB" id="A0A8X6Y5X0"/>